<keyword evidence="3" id="KW-0067">ATP-binding</keyword>
<feature type="domain" description="ABC transporter" evidence="4">
    <location>
        <begin position="3"/>
        <end position="247"/>
    </location>
</feature>
<dbReference type="Proteomes" id="UP000003987">
    <property type="component" value="Unassembled WGS sequence"/>
</dbReference>
<dbReference type="RefSeq" id="WP_006916402.1">
    <property type="nucleotide sequence ID" value="NZ_GG698802.1"/>
</dbReference>
<evidence type="ECO:0000259" key="4">
    <source>
        <dbReference type="PROSITE" id="PS50893"/>
    </source>
</evidence>
<protein>
    <submittedName>
        <fullName evidence="5">FeS assembly ATPase SufC</fullName>
    </submittedName>
</protein>
<dbReference type="EMBL" id="GG698802">
    <property type="protein sequence ID" value="EEU31199.1"/>
    <property type="molecule type" value="Genomic_DNA"/>
</dbReference>
<dbReference type="GO" id="GO:0005524">
    <property type="term" value="F:ATP binding"/>
    <property type="evidence" value="ECO:0007669"/>
    <property type="project" value="UniProtKB-KW"/>
</dbReference>
<dbReference type="InterPro" id="IPR003439">
    <property type="entry name" value="ABC_transporter-like_ATP-bd"/>
</dbReference>
<dbReference type="PANTHER" id="PTHR43204:SF1">
    <property type="entry name" value="ABC TRANSPORTER I FAMILY MEMBER 6, CHLOROPLASTIC"/>
    <property type="match status" value="1"/>
</dbReference>
<dbReference type="InterPro" id="IPR003593">
    <property type="entry name" value="AAA+_ATPase"/>
</dbReference>
<dbReference type="Gene3D" id="3.40.50.300">
    <property type="entry name" value="P-loop containing nucleotide triphosphate hydrolases"/>
    <property type="match status" value="1"/>
</dbReference>
<dbReference type="PROSITE" id="PS00211">
    <property type="entry name" value="ABC_TRANSPORTER_1"/>
    <property type="match status" value="1"/>
</dbReference>
<dbReference type="NCBIfam" id="TIGR01978">
    <property type="entry name" value="sufC"/>
    <property type="match status" value="1"/>
</dbReference>
<accession>C7XTM6</accession>
<evidence type="ECO:0000256" key="3">
    <source>
        <dbReference type="ARBA" id="ARBA00022840"/>
    </source>
</evidence>
<organism evidence="5 6">
    <name type="scientific">Limosilactobacillus coleohominis 101-4-CHN</name>
    <dbReference type="NCBI Taxonomy" id="575594"/>
    <lineage>
        <taxon>Bacteria</taxon>
        <taxon>Bacillati</taxon>
        <taxon>Bacillota</taxon>
        <taxon>Bacilli</taxon>
        <taxon>Lactobacillales</taxon>
        <taxon>Lactobacillaceae</taxon>
        <taxon>Limosilactobacillus</taxon>
    </lineage>
</organism>
<dbReference type="GO" id="GO:0016887">
    <property type="term" value="F:ATP hydrolysis activity"/>
    <property type="evidence" value="ECO:0007669"/>
    <property type="project" value="InterPro"/>
</dbReference>
<comment type="similarity">
    <text evidence="1">Belongs to the ABC transporter superfamily. Ycf16 family.</text>
</comment>
<evidence type="ECO:0000313" key="5">
    <source>
        <dbReference type="EMBL" id="EEU31199.1"/>
    </source>
</evidence>
<dbReference type="STRING" id="575594.HMPREF0501_00604"/>
<reference evidence="5 6" key="1">
    <citation type="submission" date="2009-06" db="EMBL/GenBank/DDBJ databases">
        <title>The Genome Sequence of Lactobacillus coleohominis strain 101-4-CHN.</title>
        <authorList>
            <consortium name="The Broad Institute Genome Sequencing Platform"/>
            <person name="Ward D."/>
            <person name="Young S.K."/>
            <person name="Zeng Q."/>
            <person name="Koehrsen M."/>
            <person name="Alvarado L."/>
            <person name="Berlin A."/>
            <person name="Borenstein D."/>
            <person name="Chen Z."/>
            <person name="Engels R."/>
            <person name="Freedman E."/>
            <person name="Gellesch M."/>
            <person name="Goldberg J."/>
            <person name="Griggs A."/>
            <person name="Gujja S."/>
            <person name="Heiman D."/>
            <person name="Hepburn T."/>
            <person name="Howarth C."/>
            <person name="Jen D."/>
            <person name="Larson L."/>
            <person name="Lewis B."/>
            <person name="Mehta T."/>
            <person name="Park D."/>
            <person name="Pearson M."/>
            <person name="Roberts A."/>
            <person name="Saif S."/>
            <person name="Shea T."/>
            <person name="Shenoy N."/>
            <person name="Sisk P."/>
            <person name="Stolte C."/>
            <person name="Sykes S."/>
            <person name="Walk T."/>
            <person name="White J."/>
            <person name="Yandava C."/>
            <person name="Liu Y."/>
            <person name="Xu Q."/>
            <person name="Lander E."/>
            <person name="Nusbaum C."/>
            <person name="Galagan J."/>
            <person name="Birren B."/>
        </authorList>
    </citation>
    <scope>NUCLEOTIDE SEQUENCE [LARGE SCALE GENOMIC DNA]</scope>
    <source>
        <strain evidence="5 6">101-4-CHN</strain>
    </source>
</reference>
<keyword evidence="6" id="KW-1185">Reference proteome</keyword>
<evidence type="ECO:0000313" key="6">
    <source>
        <dbReference type="Proteomes" id="UP000003987"/>
    </source>
</evidence>
<dbReference type="CDD" id="cd03217">
    <property type="entry name" value="ABC_FeS_Assembly"/>
    <property type="match status" value="1"/>
</dbReference>
<evidence type="ECO:0000256" key="1">
    <source>
        <dbReference type="ARBA" id="ARBA00006216"/>
    </source>
</evidence>
<dbReference type="InterPro" id="IPR027417">
    <property type="entry name" value="P-loop_NTPase"/>
</dbReference>
<dbReference type="eggNOG" id="COG0396">
    <property type="taxonomic scope" value="Bacteria"/>
</dbReference>
<gene>
    <name evidence="5" type="primary">sufC</name>
    <name evidence="5" type="ORF">HMPREF0501_00604</name>
</gene>
<sequence>MTLVVKNLHAIVKETGEEILKGVDLTVPTGEVHAIMGPNGNGKSTLVSTIMGYPAYEVTTGTVTFDGQDVLSRSITERAQLGLFLGMQYPAEIPGVKNIDFIRQAMNATQPEGQTVPVLEFLQQLNEAKQLLKMPDDITDRYLNVGFSGGEKKRNEVLQMMMLKPKLAILDEIDSGLDIDALRIVANGINHMRTPQFSALLITHYERLLEYVKPDRIHVMVDGRVVQSGGPELADELEKGGYAKFEQMSKDGVHE</sequence>
<dbReference type="HOGENOM" id="CLU_000604_48_1_9"/>
<dbReference type="PROSITE" id="PS50893">
    <property type="entry name" value="ABC_TRANSPORTER_2"/>
    <property type="match status" value="1"/>
</dbReference>
<dbReference type="Pfam" id="PF00005">
    <property type="entry name" value="ABC_tran"/>
    <property type="match status" value="1"/>
</dbReference>
<dbReference type="OrthoDB" id="9806149at2"/>
<dbReference type="InterPro" id="IPR017871">
    <property type="entry name" value="ABC_transporter-like_CS"/>
</dbReference>
<evidence type="ECO:0000256" key="2">
    <source>
        <dbReference type="ARBA" id="ARBA00022741"/>
    </source>
</evidence>
<keyword evidence="2" id="KW-0547">Nucleotide-binding</keyword>
<proteinExistence type="inferred from homology"/>
<dbReference type="SUPFAM" id="SSF52540">
    <property type="entry name" value="P-loop containing nucleoside triphosphate hydrolases"/>
    <property type="match status" value="1"/>
</dbReference>
<name>C7XTM6_9LACO</name>
<dbReference type="InterPro" id="IPR010230">
    <property type="entry name" value="FeS-cluster_ATPase_SufC"/>
</dbReference>
<dbReference type="AlphaFoldDB" id="C7XTM6"/>
<dbReference type="SMART" id="SM00382">
    <property type="entry name" value="AAA"/>
    <property type="match status" value="1"/>
</dbReference>
<dbReference type="PANTHER" id="PTHR43204">
    <property type="entry name" value="ABC TRANSPORTER I FAMILY MEMBER 6, CHLOROPLASTIC"/>
    <property type="match status" value="1"/>
</dbReference>